<proteinExistence type="predicted"/>
<dbReference type="SUPFAM" id="SSF53756">
    <property type="entry name" value="UDP-Glycosyltransferase/glycogen phosphorylase"/>
    <property type="match status" value="1"/>
</dbReference>
<dbReference type="PANTHER" id="PTHR45947">
    <property type="entry name" value="SULFOQUINOVOSYL TRANSFERASE SQD2"/>
    <property type="match status" value="1"/>
</dbReference>
<evidence type="ECO:0008006" key="5">
    <source>
        <dbReference type="Google" id="ProtNLM"/>
    </source>
</evidence>
<sequence>MNLVTTRSPRAEPTLAEKTESLVAFPYSEKKSQCLRVAIIASSYNYIRDGVALTMNRLVDYLERQGVEVRVYTPVSKLPAFDYKGTVVPVPSIALPGRGEYRLAFSLPQEEIEAFKPDLIHIALAPDPLGYSTLKIARKLNIPLVASYHTRYETYLKYYPGVSIFISPLKRYLSRYYARCREVYVPTQSMIDELVAEKQQGKLILWSRGVDAESFNPANRSAEWRYRHGLAPDDIVVLLVSRLVREKQLSIFVSVVKALNARNIPVRAVVAGDGPARAELEQMLPDAIFLGFQQGADLTTTYASADIFLFPSETETFGNVTLEAMASGLPCVCADATGSKSLIKDGVTGFLARPRDVEEFTRHVATLALDPVGRARMGEAARIRALTFSWDETMKDLLARYEAIVRK</sequence>
<evidence type="ECO:0000259" key="1">
    <source>
        <dbReference type="Pfam" id="PF00534"/>
    </source>
</evidence>
<keyword evidence="4" id="KW-1185">Reference proteome</keyword>
<dbReference type="AlphaFoldDB" id="A0AB33IPY6"/>
<reference evidence="3 4" key="1">
    <citation type="journal article" date="2011" name="Microbiology">
        <title>Transcriptome response to different carbon sources in Acetobacter aceti.</title>
        <authorList>
            <person name="Sakurai K."/>
            <person name="Arai H."/>
            <person name="Ishii M."/>
            <person name="Igarashi Y."/>
        </authorList>
    </citation>
    <scope>NUCLEOTIDE SEQUENCE [LARGE SCALE GENOMIC DNA]</scope>
    <source>
        <strain evidence="3 4">NBRC 14818</strain>
    </source>
</reference>
<feature type="domain" description="Glycosyl transferase family 1" evidence="1">
    <location>
        <begin position="223"/>
        <end position="382"/>
    </location>
</feature>
<dbReference type="GO" id="GO:0016757">
    <property type="term" value="F:glycosyltransferase activity"/>
    <property type="evidence" value="ECO:0007669"/>
    <property type="project" value="InterPro"/>
</dbReference>
<dbReference type="Pfam" id="PF00534">
    <property type="entry name" value="Glycos_transf_1"/>
    <property type="match status" value="1"/>
</dbReference>
<dbReference type="Pfam" id="PF13439">
    <property type="entry name" value="Glyco_transf_4"/>
    <property type="match status" value="1"/>
</dbReference>
<dbReference type="InterPro" id="IPR050194">
    <property type="entry name" value="Glycosyltransferase_grp1"/>
</dbReference>
<dbReference type="Proteomes" id="UP000516424">
    <property type="component" value="Chromosome"/>
</dbReference>
<protein>
    <recommendedName>
        <fullName evidence="5">Glycosyl transferase</fullName>
    </recommendedName>
</protein>
<feature type="domain" description="Glycosyltransferase subfamily 4-like N-terminal" evidence="2">
    <location>
        <begin position="49"/>
        <end position="213"/>
    </location>
</feature>
<dbReference type="InterPro" id="IPR028098">
    <property type="entry name" value="Glyco_trans_4-like_N"/>
</dbReference>
<organism evidence="3 4">
    <name type="scientific">Acetobacter aceti NBRC 14818</name>
    <dbReference type="NCBI Taxonomy" id="887700"/>
    <lineage>
        <taxon>Bacteria</taxon>
        <taxon>Pseudomonadati</taxon>
        <taxon>Pseudomonadota</taxon>
        <taxon>Alphaproteobacteria</taxon>
        <taxon>Acetobacterales</taxon>
        <taxon>Acetobacteraceae</taxon>
        <taxon>Acetobacter</taxon>
        <taxon>Acetobacter subgen. Acetobacter</taxon>
    </lineage>
</organism>
<dbReference type="CDD" id="cd03814">
    <property type="entry name" value="GT4-like"/>
    <property type="match status" value="1"/>
</dbReference>
<accession>A0AB33IPY6</accession>
<evidence type="ECO:0000313" key="3">
    <source>
        <dbReference type="EMBL" id="BCK77284.1"/>
    </source>
</evidence>
<dbReference type="Gene3D" id="3.40.50.2000">
    <property type="entry name" value="Glycogen Phosphorylase B"/>
    <property type="match status" value="2"/>
</dbReference>
<dbReference type="EMBL" id="AP023410">
    <property type="protein sequence ID" value="BCK77284.1"/>
    <property type="molecule type" value="Genomic_DNA"/>
</dbReference>
<dbReference type="PANTHER" id="PTHR45947:SF3">
    <property type="entry name" value="SULFOQUINOVOSYL TRANSFERASE SQD2"/>
    <property type="match status" value="1"/>
</dbReference>
<dbReference type="RefSeq" id="WP_018307800.1">
    <property type="nucleotide sequence ID" value="NZ_AP023410.1"/>
</dbReference>
<gene>
    <name evidence="3" type="ORF">EMQ_2890</name>
</gene>
<name>A0AB33IPY6_ACEAC</name>
<dbReference type="InterPro" id="IPR001296">
    <property type="entry name" value="Glyco_trans_1"/>
</dbReference>
<evidence type="ECO:0000259" key="2">
    <source>
        <dbReference type="Pfam" id="PF13439"/>
    </source>
</evidence>
<evidence type="ECO:0000313" key="4">
    <source>
        <dbReference type="Proteomes" id="UP000516424"/>
    </source>
</evidence>